<feature type="domain" description="BED-type" evidence="5">
    <location>
        <begin position="8"/>
        <end position="70"/>
    </location>
</feature>
<gene>
    <name evidence="6" type="ORF">A4A49_59949</name>
</gene>
<dbReference type="AlphaFoldDB" id="A0A1J6I9C4"/>
<protein>
    <recommendedName>
        <fullName evidence="5">BED-type domain-containing protein</fullName>
    </recommendedName>
</protein>
<evidence type="ECO:0000256" key="1">
    <source>
        <dbReference type="ARBA" id="ARBA00022723"/>
    </source>
</evidence>
<reference evidence="6" key="1">
    <citation type="submission" date="2016-11" db="EMBL/GenBank/DDBJ databases">
        <title>The genome of Nicotiana attenuata.</title>
        <authorList>
            <person name="Xu S."/>
            <person name="Brockmoeller T."/>
            <person name="Gaquerel E."/>
            <person name="Navarro A."/>
            <person name="Kuhl H."/>
            <person name="Gase K."/>
            <person name="Ling Z."/>
            <person name="Zhou W."/>
            <person name="Kreitzer C."/>
            <person name="Stanke M."/>
            <person name="Tang H."/>
            <person name="Lyons E."/>
            <person name="Pandey P."/>
            <person name="Pandey S.P."/>
            <person name="Timmermann B."/>
            <person name="Baldwin I.T."/>
        </authorList>
    </citation>
    <scope>NUCLEOTIDE SEQUENCE [LARGE SCALE GENOMIC DNA]</scope>
    <source>
        <strain evidence="6">UT</strain>
    </source>
</reference>
<evidence type="ECO:0000256" key="2">
    <source>
        <dbReference type="ARBA" id="ARBA00022771"/>
    </source>
</evidence>
<keyword evidence="3" id="KW-0862">Zinc</keyword>
<dbReference type="Pfam" id="PF02892">
    <property type="entry name" value="zf-BED"/>
    <property type="match status" value="1"/>
</dbReference>
<comment type="caution">
    <text evidence="6">The sequence shown here is derived from an EMBL/GenBank/DDBJ whole genome shotgun (WGS) entry which is preliminary data.</text>
</comment>
<dbReference type="GO" id="GO:0008270">
    <property type="term" value="F:zinc ion binding"/>
    <property type="evidence" value="ECO:0007669"/>
    <property type="project" value="UniProtKB-KW"/>
</dbReference>
<evidence type="ECO:0000256" key="4">
    <source>
        <dbReference type="PROSITE-ProRule" id="PRU00027"/>
    </source>
</evidence>
<evidence type="ECO:0000259" key="5">
    <source>
        <dbReference type="PROSITE" id="PS50808"/>
    </source>
</evidence>
<dbReference type="Proteomes" id="UP000187609">
    <property type="component" value="Unassembled WGS sequence"/>
</dbReference>
<keyword evidence="7" id="KW-1185">Reference proteome</keyword>
<dbReference type="SUPFAM" id="SSF57667">
    <property type="entry name" value="beta-beta-alpha zinc fingers"/>
    <property type="match status" value="1"/>
</dbReference>
<dbReference type="GO" id="GO:0003677">
    <property type="term" value="F:DNA binding"/>
    <property type="evidence" value="ECO:0007669"/>
    <property type="project" value="InterPro"/>
</dbReference>
<dbReference type="EMBL" id="MJEQ01037189">
    <property type="protein sequence ID" value="OIT01138.1"/>
    <property type="molecule type" value="Genomic_DNA"/>
</dbReference>
<evidence type="ECO:0000313" key="6">
    <source>
        <dbReference type="EMBL" id="OIT01138.1"/>
    </source>
</evidence>
<keyword evidence="1" id="KW-0479">Metal-binding</keyword>
<name>A0A1J6I9C4_NICAT</name>
<evidence type="ECO:0000313" key="7">
    <source>
        <dbReference type="Proteomes" id="UP000187609"/>
    </source>
</evidence>
<organism evidence="6 7">
    <name type="scientific">Nicotiana attenuata</name>
    <name type="common">Coyote tobacco</name>
    <dbReference type="NCBI Taxonomy" id="49451"/>
    <lineage>
        <taxon>Eukaryota</taxon>
        <taxon>Viridiplantae</taxon>
        <taxon>Streptophyta</taxon>
        <taxon>Embryophyta</taxon>
        <taxon>Tracheophyta</taxon>
        <taxon>Spermatophyta</taxon>
        <taxon>Magnoliopsida</taxon>
        <taxon>eudicotyledons</taxon>
        <taxon>Gunneridae</taxon>
        <taxon>Pentapetalae</taxon>
        <taxon>asterids</taxon>
        <taxon>lamiids</taxon>
        <taxon>Solanales</taxon>
        <taxon>Solanaceae</taxon>
        <taxon>Nicotianoideae</taxon>
        <taxon>Nicotianeae</taxon>
        <taxon>Nicotiana</taxon>
    </lineage>
</organism>
<dbReference type="PROSITE" id="PS50808">
    <property type="entry name" value="ZF_BED"/>
    <property type="match status" value="1"/>
</dbReference>
<keyword evidence="2 4" id="KW-0863">Zinc-finger</keyword>
<evidence type="ECO:0000256" key="3">
    <source>
        <dbReference type="ARBA" id="ARBA00022833"/>
    </source>
</evidence>
<dbReference type="Gramene" id="OIT01138">
    <property type="protein sequence ID" value="OIT01138"/>
    <property type="gene ID" value="A4A49_59949"/>
</dbReference>
<dbReference type="InterPro" id="IPR003656">
    <property type="entry name" value="Znf_BED"/>
</dbReference>
<proteinExistence type="predicted"/>
<dbReference type="InterPro" id="IPR036236">
    <property type="entry name" value="Znf_C2H2_sf"/>
</dbReference>
<dbReference type="SMART" id="SM00614">
    <property type="entry name" value="ZnF_BED"/>
    <property type="match status" value="1"/>
</dbReference>
<sequence>MPRLCGLKAISHVWSHYERIEEGDDGWWKVRCSHCHLVLCYNEQQTGTRSLMRHVERCLERNLVKPIRIE</sequence>
<accession>A0A1J6I9C4</accession>